<evidence type="ECO:0000313" key="2">
    <source>
        <dbReference type="Proteomes" id="UP001189429"/>
    </source>
</evidence>
<reference evidence="1" key="1">
    <citation type="submission" date="2023-10" db="EMBL/GenBank/DDBJ databases">
        <authorList>
            <person name="Chen Y."/>
            <person name="Shah S."/>
            <person name="Dougan E. K."/>
            <person name="Thang M."/>
            <person name="Chan C."/>
        </authorList>
    </citation>
    <scope>NUCLEOTIDE SEQUENCE [LARGE SCALE GENOMIC DNA]</scope>
</reference>
<name>A0ABN9SIM4_9DINO</name>
<protein>
    <submittedName>
        <fullName evidence="1">Uncharacterized protein</fullName>
    </submittedName>
</protein>
<accession>A0ABN9SIM4</accession>
<organism evidence="1 2">
    <name type="scientific">Prorocentrum cordatum</name>
    <dbReference type="NCBI Taxonomy" id="2364126"/>
    <lineage>
        <taxon>Eukaryota</taxon>
        <taxon>Sar</taxon>
        <taxon>Alveolata</taxon>
        <taxon>Dinophyceae</taxon>
        <taxon>Prorocentrales</taxon>
        <taxon>Prorocentraceae</taxon>
        <taxon>Prorocentrum</taxon>
    </lineage>
</organism>
<evidence type="ECO:0000313" key="1">
    <source>
        <dbReference type="EMBL" id="CAK0831537.1"/>
    </source>
</evidence>
<gene>
    <name evidence="1" type="ORF">PCOR1329_LOCUS29834</name>
</gene>
<dbReference type="Proteomes" id="UP001189429">
    <property type="component" value="Unassembled WGS sequence"/>
</dbReference>
<proteinExistence type="predicted"/>
<sequence length="160" mass="17772">MSAAMIQIAPGVEYNCVAREWRCKWSDDNNASSLKIAQKLLDEFKNDILSVTSDWVGKQVTSREVFNGKIDTSKMLVQRAVDPEQHDFKVIIKLPVDKFEAWEKKGFAPEGKFLSALGDVEGISCIETQTYTISNVNLMGKIQVPSAAKGCMQDSIPQAN</sequence>
<comment type="caution">
    <text evidence="1">The sequence shown here is derived from an EMBL/GenBank/DDBJ whole genome shotgun (WGS) entry which is preliminary data.</text>
</comment>
<keyword evidence="2" id="KW-1185">Reference proteome</keyword>
<dbReference type="EMBL" id="CAUYUJ010011314">
    <property type="protein sequence ID" value="CAK0831537.1"/>
    <property type="molecule type" value="Genomic_DNA"/>
</dbReference>